<keyword evidence="3 7" id="KW-0378">Hydrolase</keyword>
<name>A0ABD3NDI5_9STRA</name>
<proteinExistence type="inferred from homology"/>
<dbReference type="EC" id="3.4.21.62" evidence="6"/>
<dbReference type="Proteomes" id="UP001530400">
    <property type="component" value="Unassembled WGS sequence"/>
</dbReference>
<evidence type="ECO:0000256" key="6">
    <source>
        <dbReference type="ARBA" id="ARBA00023619"/>
    </source>
</evidence>
<organism evidence="11 12">
    <name type="scientific">Cyclotella atomus</name>
    <dbReference type="NCBI Taxonomy" id="382360"/>
    <lineage>
        <taxon>Eukaryota</taxon>
        <taxon>Sar</taxon>
        <taxon>Stramenopiles</taxon>
        <taxon>Ochrophyta</taxon>
        <taxon>Bacillariophyta</taxon>
        <taxon>Coscinodiscophyceae</taxon>
        <taxon>Thalassiosirophycidae</taxon>
        <taxon>Stephanodiscales</taxon>
        <taxon>Stephanodiscaceae</taxon>
        <taxon>Cyclotella</taxon>
    </lineage>
</organism>
<sequence length="1073" mass="116786">MIIYTSALILLSLCSSTVLIAAAADIDSIHPSKLLSRQDFSNILFRAINDDNDLTLQHFNHRQLREQDTIWNNLMQHGWNTVKSSRQKRILRSENSTYKAPIDERSMEQEHPFLMCSSYPNQSGYLRLQQLVATFNTSHAQTVYNTEETSCFILVTTSSTVEQAFGESYIETGETRDGRMDHVTFGPLVDVLKFAAGTPGSILNDNDWVQPVGVKSLLRRSLANATEEKHWSRSFMVDLVPGSLSPDQSIETLARDIISHVSAMANVKPMSVKPINSTKLAMIRNVDVMSTREAFSLTSSGTEFDNIRQRSSVNIWSSALEQGFESEHGCANMFDLLEVRPRGSIDDSDEYDESISVVGFELILNSPQGAADEQTIQSSAWNKQCAMSLIIGLSVHPAVQTIEIAQQLELASVEGESNPQWITQSGVVNSRPFFDHGLDGSGQVVAVADGGLDRDNCYFRDADDDEESIFGGSWDMSKRKIVNYDDTFGDRQEISMGHGTYVSGIIAGRKSSNGLDGEVGYADGVATGAKLSFFDMEIGAAGIQDPGVSRLFESFYNDGSGAKIMNGSWGRSYGGLYTSFCRDWDGLLRSKYADVLFVVSAGNTGIGAVEASIQNPADCKNAIAVGASLSYGRDIRSKEKGIEYMADYSSRGPSADGRIKPDIVAPGHFIVAPNADPSRIGECDGSSRPNVQYSLSAGKGGRYVSGTSMSTPIVAGSAAIVRQYFEEGWCAEEMCCGSKGCGEPINPSGSLLKAILLNGAESLTGGVQVVPDGSVTESVSEYDNNQGYGRLNLLNSLPLNGENDLQMIVVNDKGIRNEATQEYVVDIDMSNGCSADLRVTLAWFDAPGSVGCTSCIMNDLDLYIEEVNGSDTFYPNGLSRRDRKNTVERIRIQPTDGMQYRVLVNASNFATSFQRYSLAILGCLGNSKPTDSPSNAPQAQGQGKSLDSTKSTTSCPDSELFELELTAAADGGNKIIWDLIAPTADQASNKILSGPDASQYQENKTYYYSACLPPNRYRFKMLNIGDASYKVTIGGEEILDSASLNHPSNLYSFRFRVTANGYAPIARTRTRPQ</sequence>
<comment type="caution">
    <text evidence="11">The sequence shown here is derived from an EMBL/GenBank/DDBJ whole genome shotgun (WGS) entry which is preliminary data.</text>
</comment>
<dbReference type="GO" id="GO:0004252">
    <property type="term" value="F:serine-type endopeptidase activity"/>
    <property type="evidence" value="ECO:0007669"/>
    <property type="project" value="UniProtKB-UniRule"/>
</dbReference>
<feature type="active site" description="Charge relay system" evidence="7">
    <location>
        <position position="498"/>
    </location>
</feature>
<dbReference type="InterPro" id="IPR051048">
    <property type="entry name" value="Peptidase_S8/S53_subtilisin"/>
</dbReference>
<dbReference type="SUPFAM" id="SSF52743">
    <property type="entry name" value="Subtilisin-like"/>
    <property type="match status" value="1"/>
</dbReference>
<keyword evidence="9" id="KW-0732">Signal</keyword>
<feature type="active site" description="Charge relay system" evidence="7">
    <location>
        <position position="708"/>
    </location>
</feature>
<keyword evidence="12" id="KW-1185">Reference proteome</keyword>
<evidence type="ECO:0000256" key="4">
    <source>
        <dbReference type="ARBA" id="ARBA00022825"/>
    </source>
</evidence>
<dbReference type="InterPro" id="IPR022398">
    <property type="entry name" value="Peptidase_S8_His-AS"/>
</dbReference>
<dbReference type="InterPro" id="IPR015500">
    <property type="entry name" value="Peptidase_S8_subtilisin-rel"/>
</dbReference>
<keyword evidence="2 7" id="KW-0645">Protease</keyword>
<evidence type="ECO:0000259" key="10">
    <source>
        <dbReference type="Pfam" id="PF00082"/>
    </source>
</evidence>
<dbReference type="Gene3D" id="3.40.50.200">
    <property type="entry name" value="Peptidase S8/S53 domain"/>
    <property type="match status" value="1"/>
</dbReference>
<feature type="region of interest" description="Disordered" evidence="8">
    <location>
        <begin position="929"/>
        <end position="955"/>
    </location>
</feature>
<evidence type="ECO:0000313" key="11">
    <source>
        <dbReference type="EMBL" id="KAL3773714.1"/>
    </source>
</evidence>
<accession>A0ABD3NDI5</accession>
<dbReference type="GO" id="GO:0006508">
    <property type="term" value="P:proteolysis"/>
    <property type="evidence" value="ECO:0007669"/>
    <property type="project" value="UniProtKB-KW"/>
</dbReference>
<evidence type="ECO:0000256" key="9">
    <source>
        <dbReference type="SAM" id="SignalP"/>
    </source>
</evidence>
<dbReference type="InterPro" id="IPR034058">
    <property type="entry name" value="TagA/B/C/D_pept_dom"/>
</dbReference>
<evidence type="ECO:0000256" key="3">
    <source>
        <dbReference type="ARBA" id="ARBA00022801"/>
    </source>
</evidence>
<dbReference type="InterPro" id="IPR000209">
    <property type="entry name" value="Peptidase_S8/S53_dom"/>
</dbReference>
<feature type="chain" id="PRO_5044800869" description="subtilisin" evidence="9">
    <location>
        <begin position="24"/>
        <end position="1073"/>
    </location>
</feature>
<evidence type="ECO:0000256" key="7">
    <source>
        <dbReference type="PROSITE-ProRule" id="PRU01240"/>
    </source>
</evidence>
<dbReference type="AlphaFoldDB" id="A0ABD3NDI5"/>
<evidence type="ECO:0000256" key="2">
    <source>
        <dbReference type="ARBA" id="ARBA00022670"/>
    </source>
</evidence>
<evidence type="ECO:0000256" key="8">
    <source>
        <dbReference type="SAM" id="MobiDB-lite"/>
    </source>
</evidence>
<dbReference type="PROSITE" id="PS00138">
    <property type="entry name" value="SUBTILASE_SER"/>
    <property type="match status" value="1"/>
</dbReference>
<dbReference type="PROSITE" id="PS00137">
    <property type="entry name" value="SUBTILASE_HIS"/>
    <property type="match status" value="1"/>
</dbReference>
<reference evidence="11 12" key="1">
    <citation type="submission" date="2024-10" db="EMBL/GenBank/DDBJ databases">
        <title>Updated reference genomes for cyclostephanoid diatoms.</title>
        <authorList>
            <person name="Roberts W.R."/>
            <person name="Alverson A.J."/>
        </authorList>
    </citation>
    <scope>NUCLEOTIDE SEQUENCE [LARGE SCALE GENOMIC DNA]</scope>
    <source>
        <strain evidence="11 12">AJA010-31</strain>
    </source>
</reference>
<comment type="catalytic activity">
    <reaction evidence="5">
        <text>Hydrolysis of proteins with broad specificity for peptide bonds, and a preference for a large uncharged residue in P1. Hydrolyzes peptide amides.</text>
        <dbReference type="EC" id="3.4.21.62"/>
    </reaction>
</comment>
<evidence type="ECO:0000256" key="5">
    <source>
        <dbReference type="ARBA" id="ARBA00023529"/>
    </source>
</evidence>
<dbReference type="PANTHER" id="PTHR43399:SF4">
    <property type="entry name" value="CELL WALL-ASSOCIATED PROTEASE"/>
    <property type="match status" value="1"/>
</dbReference>
<keyword evidence="4 7" id="KW-0720">Serine protease</keyword>
<dbReference type="InterPro" id="IPR023828">
    <property type="entry name" value="Peptidase_S8_Ser-AS"/>
</dbReference>
<feature type="domain" description="Peptidase S8/S53" evidence="10">
    <location>
        <begin position="440"/>
        <end position="789"/>
    </location>
</feature>
<feature type="active site" description="Charge relay system" evidence="7">
    <location>
        <position position="449"/>
    </location>
</feature>
<dbReference type="EMBL" id="JALLPJ020001222">
    <property type="protein sequence ID" value="KAL3773714.1"/>
    <property type="molecule type" value="Genomic_DNA"/>
</dbReference>
<comment type="similarity">
    <text evidence="1 7">Belongs to the peptidase S8 family.</text>
</comment>
<gene>
    <name evidence="11" type="ORF">ACHAWO_009883</name>
</gene>
<dbReference type="PROSITE" id="PS51892">
    <property type="entry name" value="SUBTILASE"/>
    <property type="match status" value="1"/>
</dbReference>
<protein>
    <recommendedName>
        <fullName evidence="6">subtilisin</fullName>
        <ecNumber evidence="6">3.4.21.62</ecNumber>
    </recommendedName>
</protein>
<dbReference type="SUPFAM" id="SSF49785">
    <property type="entry name" value="Galactose-binding domain-like"/>
    <property type="match status" value="1"/>
</dbReference>
<dbReference type="PRINTS" id="PR00723">
    <property type="entry name" value="SUBTILISIN"/>
</dbReference>
<evidence type="ECO:0000313" key="12">
    <source>
        <dbReference type="Proteomes" id="UP001530400"/>
    </source>
</evidence>
<dbReference type="CDD" id="cd04842">
    <property type="entry name" value="Peptidases_S8_Kp43_protease"/>
    <property type="match status" value="1"/>
</dbReference>
<evidence type="ECO:0000256" key="1">
    <source>
        <dbReference type="ARBA" id="ARBA00011073"/>
    </source>
</evidence>
<dbReference type="Gene3D" id="2.60.120.380">
    <property type="match status" value="1"/>
</dbReference>
<feature type="signal peptide" evidence="9">
    <location>
        <begin position="1"/>
        <end position="23"/>
    </location>
</feature>
<dbReference type="Pfam" id="PF00082">
    <property type="entry name" value="Peptidase_S8"/>
    <property type="match status" value="1"/>
</dbReference>
<dbReference type="InterPro" id="IPR036852">
    <property type="entry name" value="Peptidase_S8/S53_dom_sf"/>
</dbReference>
<dbReference type="InterPro" id="IPR008979">
    <property type="entry name" value="Galactose-bd-like_sf"/>
</dbReference>
<dbReference type="PANTHER" id="PTHR43399">
    <property type="entry name" value="SUBTILISIN-RELATED"/>
    <property type="match status" value="1"/>
</dbReference>